<evidence type="ECO:0000256" key="3">
    <source>
        <dbReference type="SAM" id="SignalP"/>
    </source>
</evidence>
<organism evidence="4 5">
    <name type="scientific">Streptomyces shenzhenensis</name>
    <dbReference type="NCBI Taxonomy" id="943815"/>
    <lineage>
        <taxon>Bacteria</taxon>
        <taxon>Bacillati</taxon>
        <taxon>Actinomycetota</taxon>
        <taxon>Actinomycetes</taxon>
        <taxon>Kitasatosporales</taxon>
        <taxon>Streptomycetaceae</taxon>
        <taxon>Streptomyces</taxon>
    </lineage>
</organism>
<dbReference type="OrthoDB" id="4336829at2"/>
<evidence type="ECO:0000256" key="2">
    <source>
        <dbReference type="SAM" id="Phobius"/>
    </source>
</evidence>
<gene>
    <name evidence="4" type="ORF">CTZ28_07800</name>
</gene>
<name>A0A3M0IVF0_9ACTN</name>
<proteinExistence type="predicted"/>
<keyword evidence="5" id="KW-1185">Reference proteome</keyword>
<keyword evidence="2" id="KW-1133">Transmembrane helix</keyword>
<protein>
    <recommendedName>
        <fullName evidence="6">Gram-positive cocci surface proteins LPxTG domain-containing protein</fullName>
    </recommendedName>
</protein>
<feature type="compositionally biased region" description="Low complexity" evidence="1">
    <location>
        <begin position="206"/>
        <end position="217"/>
    </location>
</feature>
<reference evidence="4 5" key="1">
    <citation type="submission" date="2017-11" db="EMBL/GenBank/DDBJ databases">
        <title>Draft genome of actinobacteria isolated from guarana (Paullinia cupana (Mart.) Ducke.</title>
        <authorList>
            <person name="Siqueira K.A."/>
            <person name="Liotti R.G."/>
            <person name="Mendes T.A.O."/>
            <person name="Soares M.A."/>
        </authorList>
    </citation>
    <scope>NUCLEOTIDE SEQUENCE [LARGE SCALE GENOMIC DNA]</scope>
    <source>
        <strain evidence="4 5">193</strain>
    </source>
</reference>
<feature type="transmembrane region" description="Helical" evidence="2">
    <location>
        <begin position="233"/>
        <end position="255"/>
    </location>
</feature>
<keyword evidence="2" id="KW-0472">Membrane</keyword>
<feature type="signal peptide" evidence="3">
    <location>
        <begin position="1"/>
        <end position="31"/>
    </location>
</feature>
<dbReference type="RefSeq" id="WP_121888541.1">
    <property type="nucleotide sequence ID" value="NZ_PENI01000004.1"/>
</dbReference>
<evidence type="ECO:0000256" key="1">
    <source>
        <dbReference type="SAM" id="MobiDB-lite"/>
    </source>
</evidence>
<evidence type="ECO:0008006" key="6">
    <source>
        <dbReference type="Google" id="ProtNLM"/>
    </source>
</evidence>
<evidence type="ECO:0000313" key="5">
    <source>
        <dbReference type="Proteomes" id="UP000270471"/>
    </source>
</evidence>
<evidence type="ECO:0000313" key="4">
    <source>
        <dbReference type="EMBL" id="RMB86176.1"/>
    </source>
</evidence>
<dbReference type="EMBL" id="PENI01000004">
    <property type="protein sequence ID" value="RMB86176.1"/>
    <property type="molecule type" value="Genomic_DNA"/>
</dbReference>
<dbReference type="AlphaFoldDB" id="A0A3M0IVF0"/>
<sequence>MRLCPFLSPARSLPLCLVAAAVLVLGAPAPARGDPAPGCAGPDDREFPLTTRIRGGPDSYVAGGPSGSWYLDLTNTTRLTCADIHPVVVLVDDKHTLKSSPPRMEFADGPRLRPVRFETTDEDELIGVFEGDGFNGFTVAPGATVTVRVGLSVTADTEPGTVVANTAVVQRRGADGDWVGQSNDYRFTVTAGRTPRPGESGGDRGTGSPSAAATAHAEAGEAPEDPSGTGPGVVAYSAAVGLVLFAAGGAVVLGVRRRR</sequence>
<accession>A0A3M0IVF0</accession>
<keyword evidence="3" id="KW-0732">Signal</keyword>
<dbReference type="Proteomes" id="UP000270471">
    <property type="component" value="Unassembled WGS sequence"/>
</dbReference>
<feature type="region of interest" description="Disordered" evidence="1">
    <location>
        <begin position="190"/>
        <end position="229"/>
    </location>
</feature>
<keyword evidence="2" id="KW-0812">Transmembrane</keyword>
<feature type="chain" id="PRO_5039629530" description="Gram-positive cocci surface proteins LPxTG domain-containing protein" evidence="3">
    <location>
        <begin position="32"/>
        <end position="259"/>
    </location>
</feature>
<comment type="caution">
    <text evidence="4">The sequence shown here is derived from an EMBL/GenBank/DDBJ whole genome shotgun (WGS) entry which is preliminary data.</text>
</comment>